<sequence length="128" mass="14783">MKNEIDQKLDDILNIESDIKKETQVVKLPSRHENMETDYRYARENLYDLVERGQDAIDGILQLSKETEHPRAYEVAGQLIKTVGETAEKLIDLQQKLKKLEGDDTKVGTQHNHLYVGSTSELQKFLKK</sequence>
<organism evidence="1">
    <name type="scientific">marine metagenome</name>
    <dbReference type="NCBI Taxonomy" id="408172"/>
    <lineage>
        <taxon>unclassified sequences</taxon>
        <taxon>metagenomes</taxon>
        <taxon>ecological metagenomes</taxon>
    </lineage>
</organism>
<protein>
    <recommendedName>
        <fullName evidence="2">Terminase small subunit</fullName>
    </recommendedName>
</protein>
<reference evidence="1" key="1">
    <citation type="submission" date="2018-05" db="EMBL/GenBank/DDBJ databases">
        <authorList>
            <person name="Lanie J.A."/>
            <person name="Ng W.-L."/>
            <person name="Kazmierczak K.M."/>
            <person name="Andrzejewski T.M."/>
            <person name="Davidsen T.M."/>
            <person name="Wayne K.J."/>
            <person name="Tettelin H."/>
            <person name="Glass J.I."/>
            <person name="Rusch D."/>
            <person name="Podicherti R."/>
            <person name="Tsui H.-C.T."/>
            <person name="Winkler M.E."/>
        </authorList>
    </citation>
    <scope>NUCLEOTIDE SEQUENCE</scope>
</reference>
<dbReference type="AlphaFoldDB" id="A0A381Z408"/>
<feature type="non-terminal residue" evidence="1">
    <location>
        <position position="128"/>
    </location>
</feature>
<accession>A0A381Z408</accession>
<evidence type="ECO:0000313" key="1">
    <source>
        <dbReference type="EMBL" id="SVA84015.1"/>
    </source>
</evidence>
<evidence type="ECO:0008006" key="2">
    <source>
        <dbReference type="Google" id="ProtNLM"/>
    </source>
</evidence>
<proteinExistence type="predicted"/>
<dbReference type="EMBL" id="UINC01019876">
    <property type="protein sequence ID" value="SVA84015.1"/>
    <property type="molecule type" value="Genomic_DNA"/>
</dbReference>
<dbReference type="Gene3D" id="1.10.287.1060">
    <property type="entry name" value="ESAT-6-like"/>
    <property type="match status" value="1"/>
</dbReference>
<name>A0A381Z408_9ZZZZ</name>
<gene>
    <name evidence="1" type="ORF">METZ01_LOCUS136869</name>
</gene>